<dbReference type="GO" id="GO:0003700">
    <property type="term" value="F:DNA-binding transcription factor activity"/>
    <property type="evidence" value="ECO:0007669"/>
    <property type="project" value="InterPro"/>
</dbReference>
<feature type="compositionally biased region" description="Polar residues" evidence="6">
    <location>
        <begin position="35"/>
        <end position="51"/>
    </location>
</feature>
<keyword evidence="5" id="KW-0539">Nucleus</keyword>
<dbReference type="AlphaFoldDB" id="A0A1D1XNT2"/>
<dbReference type="InterPro" id="IPR006447">
    <property type="entry name" value="Myb_dom_plants"/>
</dbReference>
<evidence type="ECO:0000256" key="4">
    <source>
        <dbReference type="ARBA" id="ARBA00023163"/>
    </source>
</evidence>
<proteinExistence type="predicted"/>
<feature type="compositionally biased region" description="Polar residues" evidence="6">
    <location>
        <begin position="203"/>
        <end position="214"/>
    </location>
</feature>
<keyword evidence="2" id="KW-0805">Transcription regulation</keyword>
<evidence type="ECO:0000256" key="6">
    <source>
        <dbReference type="SAM" id="MobiDB-lite"/>
    </source>
</evidence>
<dbReference type="GO" id="GO:0005634">
    <property type="term" value="C:nucleus"/>
    <property type="evidence" value="ECO:0007669"/>
    <property type="project" value="UniProtKB-SubCell"/>
</dbReference>
<dbReference type="PANTHER" id="PTHR31442">
    <property type="entry name" value="HOMEODOMAIN-LIKE SUPERFAMILY PROTEIN-RELATED"/>
    <property type="match status" value="1"/>
</dbReference>
<dbReference type="EMBL" id="GDJX01023890">
    <property type="protein sequence ID" value="JAT44046.1"/>
    <property type="molecule type" value="Transcribed_RNA"/>
</dbReference>
<feature type="region of interest" description="Disordered" evidence="6">
    <location>
        <begin position="198"/>
        <end position="217"/>
    </location>
</feature>
<evidence type="ECO:0000256" key="3">
    <source>
        <dbReference type="ARBA" id="ARBA00023125"/>
    </source>
</evidence>
<evidence type="ECO:0000313" key="7">
    <source>
        <dbReference type="EMBL" id="JAT44046.1"/>
    </source>
</evidence>
<dbReference type="NCBIfam" id="TIGR01557">
    <property type="entry name" value="myb_SHAQKYF"/>
    <property type="match status" value="1"/>
</dbReference>
<evidence type="ECO:0000256" key="5">
    <source>
        <dbReference type="ARBA" id="ARBA00023242"/>
    </source>
</evidence>
<organism evidence="7">
    <name type="scientific">Anthurium amnicola</name>
    <dbReference type="NCBI Taxonomy" id="1678845"/>
    <lineage>
        <taxon>Eukaryota</taxon>
        <taxon>Viridiplantae</taxon>
        <taxon>Streptophyta</taxon>
        <taxon>Embryophyta</taxon>
        <taxon>Tracheophyta</taxon>
        <taxon>Spermatophyta</taxon>
        <taxon>Magnoliopsida</taxon>
        <taxon>Liliopsida</taxon>
        <taxon>Araceae</taxon>
        <taxon>Pothoideae</taxon>
        <taxon>Potheae</taxon>
        <taxon>Anthurium</taxon>
    </lineage>
</organism>
<keyword evidence="4" id="KW-0804">Transcription</keyword>
<dbReference type="PANTHER" id="PTHR31442:SF21">
    <property type="entry name" value="TRANSCRIPTION FACTOR BOA-RELATED"/>
    <property type="match status" value="1"/>
</dbReference>
<feature type="non-terminal residue" evidence="7">
    <location>
        <position position="1"/>
    </location>
</feature>
<evidence type="ECO:0000256" key="2">
    <source>
        <dbReference type="ARBA" id="ARBA00023015"/>
    </source>
</evidence>
<comment type="subcellular location">
    <subcellularLocation>
        <location evidence="1">Nucleus</location>
    </subcellularLocation>
</comment>
<dbReference type="InterPro" id="IPR044841">
    <property type="entry name" value="LUX/BOA-like"/>
</dbReference>
<name>A0A1D1XNT2_9ARAE</name>
<accession>A0A1D1XNT2</accession>
<sequence>QKLKYLLEHPLFLSFTTSPPSPPRGPSPVSTVSSDSAPCSCSLRGNPSSGVRPSETPWFPLEVVEFPSPPSVAAVMGEEARAGDDDGRVLEWEEGLPSDGDLTPLSQTLLTPELASAFGITPAPPRTILDVYRASRSTITWLRRQVPTSASSSTHAPTESPSPAASAAIVIEGDESDGEDGSGCSSNKVRCPDADEEAYSPLRTENQNADSSTRAPKRPRLVWSSELHKRFVDVVAYLGQKEAVPKAIMHLMNVEGLTRGNVASHLQKYRLYLNRMQSFSSELPPSSDHLVDSAPVPPGLREMPVPVPRPFATPPALIPMPTLRTTAQDGSGAHVTMVPVNGQHASAAYRGFEAHHPYAVFNQRRNDWTRGNKPFPMLPYPRVSSNDKY</sequence>
<keyword evidence="3" id="KW-0238">DNA-binding</keyword>
<dbReference type="Gene3D" id="1.10.10.60">
    <property type="entry name" value="Homeodomain-like"/>
    <property type="match status" value="1"/>
</dbReference>
<dbReference type="GO" id="GO:0003677">
    <property type="term" value="F:DNA binding"/>
    <property type="evidence" value="ECO:0007669"/>
    <property type="project" value="UniProtKB-KW"/>
</dbReference>
<feature type="region of interest" description="Disordered" evidence="6">
    <location>
        <begin position="15"/>
        <end position="54"/>
    </location>
</feature>
<gene>
    <name evidence="7" type="primary">ARR12_1</name>
    <name evidence="7" type="ORF">g.31156</name>
</gene>
<dbReference type="InterPro" id="IPR009057">
    <property type="entry name" value="Homeodomain-like_sf"/>
</dbReference>
<protein>
    <submittedName>
        <fullName evidence="7">Two-component response regulator ARR12</fullName>
    </submittedName>
</protein>
<feature type="region of interest" description="Disordered" evidence="6">
    <location>
        <begin position="145"/>
        <end position="165"/>
    </location>
</feature>
<dbReference type="FunFam" id="1.10.10.60:FF:000007">
    <property type="entry name" value="Two-component response regulator"/>
    <property type="match status" value="1"/>
</dbReference>
<reference evidence="7" key="1">
    <citation type="submission" date="2015-07" db="EMBL/GenBank/DDBJ databases">
        <title>Transcriptome Assembly of Anthurium amnicola.</title>
        <authorList>
            <person name="Suzuki J."/>
        </authorList>
    </citation>
    <scope>NUCLEOTIDE SEQUENCE</scope>
</reference>
<feature type="compositionally biased region" description="Low complexity" evidence="6">
    <location>
        <begin position="147"/>
        <end position="165"/>
    </location>
</feature>
<evidence type="ECO:0000256" key="1">
    <source>
        <dbReference type="ARBA" id="ARBA00004123"/>
    </source>
</evidence>
<dbReference type="SUPFAM" id="SSF46689">
    <property type="entry name" value="Homeodomain-like"/>
    <property type="match status" value="1"/>
</dbReference>